<dbReference type="GO" id="GO:0042597">
    <property type="term" value="C:periplasmic space"/>
    <property type="evidence" value="ECO:0007669"/>
    <property type="project" value="UniProtKB-SubCell"/>
</dbReference>
<dbReference type="Gene3D" id="2.60.40.10">
    <property type="entry name" value="Immunoglobulins"/>
    <property type="match status" value="1"/>
</dbReference>
<keyword evidence="3" id="KW-0574">Periplasm</keyword>
<organism evidence="8 9">
    <name type="scientific">Janthinobacterium psychrotolerans</name>
    <dbReference type="NCBI Taxonomy" id="1747903"/>
    <lineage>
        <taxon>Bacteria</taxon>
        <taxon>Pseudomonadati</taxon>
        <taxon>Pseudomonadota</taxon>
        <taxon>Betaproteobacteria</taxon>
        <taxon>Burkholderiales</taxon>
        <taxon>Oxalobacteraceae</taxon>
        <taxon>Janthinobacterium</taxon>
    </lineage>
</organism>
<evidence type="ECO:0000256" key="5">
    <source>
        <dbReference type="SAM" id="SignalP"/>
    </source>
</evidence>
<feature type="chain" id="PRO_5008355811" evidence="5">
    <location>
        <begin position="26"/>
        <end position="752"/>
    </location>
</feature>
<feature type="signal peptide" evidence="5">
    <location>
        <begin position="1"/>
        <end position="25"/>
    </location>
</feature>
<evidence type="ECO:0000259" key="6">
    <source>
        <dbReference type="Pfam" id="PF07940"/>
    </source>
</evidence>
<dbReference type="GO" id="GO:0016829">
    <property type="term" value="F:lyase activity"/>
    <property type="evidence" value="ECO:0007669"/>
    <property type="project" value="UniProtKB-KW"/>
</dbReference>
<sequence length="752" mass="82083">MKSSNRPLLRSALLLLLPLCGSAQADWVQATDPLAIRPLPDNMQTQAQNPPTFSWSRHASAPPSYVVQVFLNGVLNRTYSTSRNWYLPPKALPAGRYTWRVRPSTSQEWSTPRSFVIASNSQLFEVPENLALRTAVMRKARPRALPSGLKPFSSWSVAMRADRQPALTALTNEVNYYVSSLTTVSDSEWPLPPSKIRTAALVAQQSNIMQRVNPNARQLEAAATLYRVTGQQAYLDEAIRRGDQFAALDVNGPTSFANQDMGSRMIAQSLMKAIDLLAGALVVNGDTTRRDRWLSVVAARTRALYADLSAGGGRLDQLPYDSHAATSMAFLTLTSTLALGDIPEAEQWFDFSFRAFVSSFSVWSGPEGGFANGTAYAEYEADFALQIWPALAQATGVNMFGKPWSRGFAQFLMHFVPPGQQTHVFGDGHETAPEYRFMKGFASRYATPQAAWYVQNLSRPNDVLATLQAPYPMPVSTVTATAATPPANAAYYPSIGWTAMHSNLADNGRTSLYFKASPYGSFNHSHGDQNGFVLFSGGVPLLTETGWYDWYDSPMWNSWYRQSKSHNALTFDGGVGQVVEGYEEPLSRNGRINAFSTTPAVDYVEGDATAAYAGLLTSATRKIWYVRGSDTAVILDQFASATPRVFEWNFHAYAPIVADAAGNISVTNQNRKVCVVPLATSAQRFERRSGPPPQSGTYEDHGVFVKAAAATSGEFLTVLDIGCKGTAVSLDTSGGLRKVVVGTQALTLPLPK</sequence>
<accession>A0A1A7C8L0</accession>
<dbReference type="PANTHER" id="PTHR39210">
    <property type="entry name" value="HEPARIN-SULFATE LYASE"/>
    <property type="match status" value="1"/>
</dbReference>
<keyword evidence="9" id="KW-1185">Reference proteome</keyword>
<dbReference type="InterPro" id="IPR032518">
    <property type="entry name" value="HepII_N"/>
</dbReference>
<dbReference type="InterPro" id="IPR008929">
    <property type="entry name" value="Chondroitin_lyas"/>
</dbReference>
<evidence type="ECO:0000313" key="9">
    <source>
        <dbReference type="Proteomes" id="UP000092713"/>
    </source>
</evidence>
<keyword evidence="2 5" id="KW-0732">Signal</keyword>
<protein>
    <submittedName>
        <fullName evidence="8">Uncharacterized protein</fullName>
    </submittedName>
</protein>
<dbReference type="Gene3D" id="1.50.10.100">
    <property type="entry name" value="Chondroitin AC/alginate lyase"/>
    <property type="match status" value="1"/>
</dbReference>
<evidence type="ECO:0000256" key="4">
    <source>
        <dbReference type="ARBA" id="ARBA00023239"/>
    </source>
</evidence>
<dbReference type="PATRIC" id="fig|1747903.4.peg.4302"/>
<dbReference type="Gene3D" id="2.70.98.70">
    <property type="match status" value="1"/>
</dbReference>
<comment type="caution">
    <text evidence="8">The sequence shown here is derived from an EMBL/GenBank/DDBJ whole genome shotgun (WGS) entry which is preliminary data.</text>
</comment>
<evidence type="ECO:0000313" key="8">
    <source>
        <dbReference type="EMBL" id="OBV40658.1"/>
    </source>
</evidence>
<gene>
    <name evidence="8" type="ORF">ASR47_101849</name>
</gene>
<dbReference type="STRING" id="1747903.ASR47_101849"/>
<dbReference type="SUPFAM" id="SSF48230">
    <property type="entry name" value="Chondroitin AC/alginate lyase"/>
    <property type="match status" value="1"/>
</dbReference>
<evidence type="ECO:0000256" key="1">
    <source>
        <dbReference type="ARBA" id="ARBA00004418"/>
    </source>
</evidence>
<dbReference type="AlphaFoldDB" id="A0A1A7C8L0"/>
<dbReference type="Pfam" id="PF07940">
    <property type="entry name" value="Hepar_II_III_C"/>
    <property type="match status" value="1"/>
</dbReference>
<dbReference type="EMBL" id="LOCQ01000045">
    <property type="protein sequence ID" value="OBV40658.1"/>
    <property type="molecule type" value="Genomic_DNA"/>
</dbReference>
<dbReference type="RefSeq" id="WP_065306742.1">
    <property type="nucleotide sequence ID" value="NZ_LOCQ01000045.1"/>
</dbReference>
<evidence type="ECO:0000256" key="2">
    <source>
        <dbReference type="ARBA" id="ARBA00022729"/>
    </source>
</evidence>
<proteinExistence type="predicted"/>
<feature type="domain" description="Heparinase II/III-like C-terminal" evidence="6">
    <location>
        <begin position="485"/>
        <end position="690"/>
    </location>
</feature>
<comment type="subcellular location">
    <subcellularLocation>
        <location evidence="1">Periplasm</location>
    </subcellularLocation>
</comment>
<dbReference type="InterPro" id="IPR012480">
    <property type="entry name" value="Hepar_II_III_C"/>
</dbReference>
<evidence type="ECO:0000256" key="3">
    <source>
        <dbReference type="ARBA" id="ARBA00022764"/>
    </source>
</evidence>
<reference evidence="8 9" key="1">
    <citation type="submission" date="2016-04" db="EMBL/GenBank/DDBJ databases">
        <title>Draft genome sequence of Janthinobacterium psychrotolerans sp. nov., isolated from freshwater sediments in Denmark.</title>
        <authorList>
            <person name="Gong X."/>
            <person name="Skrivergaard S."/>
            <person name="Korsgaard B.S."/>
            <person name="Schreiber L."/>
            <person name="Marshall I.P."/>
            <person name="Finster K."/>
            <person name="Schramm A."/>
        </authorList>
    </citation>
    <scope>NUCLEOTIDE SEQUENCE [LARGE SCALE GENOMIC DNA]</scope>
    <source>
        <strain evidence="8 9">S3-2</strain>
    </source>
</reference>
<dbReference type="InterPro" id="IPR013783">
    <property type="entry name" value="Ig-like_fold"/>
</dbReference>
<name>A0A1A7C8L0_9BURK</name>
<feature type="domain" description="Heparinase II N-terminal" evidence="7">
    <location>
        <begin position="83"/>
        <end position="459"/>
    </location>
</feature>
<keyword evidence="4" id="KW-0456">Lyase</keyword>
<dbReference type="Pfam" id="PF16332">
    <property type="entry name" value="DUF4962"/>
    <property type="match status" value="1"/>
</dbReference>
<dbReference type="PANTHER" id="PTHR39210:SF1">
    <property type="entry name" value="HEPARIN-SULFATE LYASE"/>
    <property type="match status" value="1"/>
</dbReference>
<dbReference type="Proteomes" id="UP000092713">
    <property type="component" value="Unassembled WGS sequence"/>
</dbReference>
<evidence type="ECO:0000259" key="7">
    <source>
        <dbReference type="Pfam" id="PF16332"/>
    </source>
</evidence>